<evidence type="ECO:0000256" key="12">
    <source>
        <dbReference type="PIRSR" id="PIRSR000098-2"/>
    </source>
</evidence>
<dbReference type="GO" id="GO:0050661">
    <property type="term" value="F:NADP binding"/>
    <property type="evidence" value="ECO:0007669"/>
    <property type="project" value="InterPro"/>
</dbReference>
<evidence type="ECO:0000256" key="5">
    <source>
        <dbReference type="ARBA" id="ARBA00013376"/>
    </source>
</evidence>
<dbReference type="EMBL" id="LCUJ01000001">
    <property type="protein sequence ID" value="OCM00409.1"/>
    <property type="molecule type" value="Genomic_DNA"/>
</dbReference>
<evidence type="ECO:0000256" key="2">
    <source>
        <dbReference type="ARBA" id="ARBA00005062"/>
    </source>
</evidence>
<dbReference type="Pfam" id="PF03447">
    <property type="entry name" value="NAD_binding_3"/>
    <property type="match status" value="1"/>
</dbReference>
<name>A0A1C0BA00_9BACT</name>
<evidence type="ECO:0000256" key="10">
    <source>
        <dbReference type="ARBA" id="ARBA00023167"/>
    </source>
</evidence>
<evidence type="ECO:0000256" key="7">
    <source>
        <dbReference type="ARBA" id="ARBA00022697"/>
    </source>
</evidence>
<dbReference type="EC" id="1.1.1.3" evidence="4 13"/>
<dbReference type="FunFam" id="3.30.360.10:FF:000005">
    <property type="entry name" value="Homoserine dehydrogenase"/>
    <property type="match status" value="1"/>
</dbReference>
<protein>
    <recommendedName>
        <fullName evidence="5 13">Homoserine dehydrogenase</fullName>
        <ecNumber evidence="4 13">1.1.1.3</ecNumber>
    </recommendedName>
</protein>
<dbReference type="PANTHER" id="PTHR43331">
    <property type="entry name" value="HOMOSERINE DEHYDROGENASE"/>
    <property type="match status" value="1"/>
</dbReference>
<feature type="binding site" evidence="12">
    <location>
        <begin position="7"/>
        <end position="14"/>
    </location>
    <ligand>
        <name>NADP(+)</name>
        <dbReference type="ChEBI" id="CHEBI:58349"/>
    </ligand>
</feature>
<comment type="pathway">
    <text evidence="2 13">Amino-acid biosynthesis; L-methionine biosynthesis via de novo pathway; L-homoserine from L-aspartate: step 3/3.</text>
</comment>
<dbReference type="CDD" id="cd04881">
    <property type="entry name" value="ACT_HSDH-Hom"/>
    <property type="match status" value="1"/>
</dbReference>
<dbReference type="PATRIC" id="fig|544718.43.peg.651"/>
<dbReference type="GO" id="GO:0004412">
    <property type="term" value="F:homoserine dehydrogenase activity"/>
    <property type="evidence" value="ECO:0007669"/>
    <property type="project" value="UniProtKB-EC"/>
</dbReference>
<keyword evidence="10 13" id="KW-0486">Methionine biosynthesis</keyword>
<accession>A0A1C0BA00</accession>
<dbReference type="Pfam" id="PF00742">
    <property type="entry name" value="Homoserine_dh"/>
    <property type="match status" value="1"/>
</dbReference>
<evidence type="ECO:0000256" key="14">
    <source>
        <dbReference type="RuleBase" id="RU004171"/>
    </source>
</evidence>
<evidence type="ECO:0000256" key="3">
    <source>
        <dbReference type="ARBA" id="ARBA00006753"/>
    </source>
</evidence>
<dbReference type="STRING" id="544718.AAX25_00666"/>
<feature type="binding site" evidence="12">
    <location>
        <position position="100"/>
    </location>
    <ligand>
        <name>NADPH</name>
        <dbReference type="ChEBI" id="CHEBI:57783"/>
    </ligand>
</feature>
<keyword evidence="9 13" id="KW-0560">Oxidoreductase</keyword>
<dbReference type="InterPro" id="IPR036291">
    <property type="entry name" value="NAD(P)-bd_dom_sf"/>
</dbReference>
<evidence type="ECO:0000256" key="6">
    <source>
        <dbReference type="ARBA" id="ARBA00022605"/>
    </source>
</evidence>
<evidence type="ECO:0000259" key="15">
    <source>
        <dbReference type="PROSITE" id="PS51671"/>
    </source>
</evidence>
<dbReference type="SUPFAM" id="SSF55347">
    <property type="entry name" value="Glyceraldehyde-3-phosphate dehydrogenase-like, C-terminal domain"/>
    <property type="match status" value="1"/>
</dbReference>
<evidence type="ECO:0000313" key="17">
    <source>
        <dbReference type="Proteomes" id="UP000093281"/>
    </source>
</evidence>
<keyword evidence="6 13" id="KW-0028">Amino-acid biosynthesis</keyword>
<dbReference type="InterPro" id="IPR045865">
    <property type="entry name" value="ACT-like_dom_sf"/>
</dbReference>
<dbReference type="InterPro" id="IPR005106">
    <property type="entry name" value="Asp/hSer_DH_NAD-bd"/>
</dbReference>
<dbReference type="InterPro" id="IPR016204">
    <property type="entry name" value="HDH"/>
</dbReference>
<dbReference type="PROSITE" id="PS51671">
    <property type="entry name" value="ACT"/>
    <property type="match status" value="1"/>
</dbReference>
<dbReference type="PIRSF" id="PIRSF000098">
    <property type="entry name" value="Homoser_dehydrog"/>
    <property type="match status" value="1"/>
</dbReference>
<evidence type="ECO:0000256" key="4">
    <source>
        <dbReference type="ARBA" id="ARBA00013213"/>
    </source>
</evidence>
<feature type="domain" description="ACT" evidence="15">
    <location>
        <begin position="343"/>
        <end position="417"/>
    </location>
</feature>
<comment type="similarity">
    <text evidence="3 14">Belongs to the homoserine dehydrogenase family.</text>
</comment>
<keyword evidence="8 12" id="KW-0521">NADP</keyword>
<comment type="catalytic activity">
    <reaction evidence="13">
        <text>L-homoserine + NADP(+) = L-aspartate 4-semialdehyde + NADPH + H(+)</text>
        <dbReference type="Rhea" id="RHEA:15761"/>
        <dbReference type="ChEBI" id="CHEBI:15378"/>
        <dbReference type="ChEBI" id="CHEBI:57476"/>
        <dbReference type="ChEBI" id="CHEBI:57783"/>
        <dbReference type="ChEBI" id="CHEBI:58349"/>
        <dbReference type="ChEBI" id="CHEBI:537519"/>
        <dbReference type="EC" id="1.1.1.3"/>
    </reaction>
</comment>
<dbReference type="Gene3D" id="3.40.50.720">
    <property type="entry name" value="NAD(P)-binding Rossmann-like Domain"/>
    <property type="match status" value="1"/>
</dbReference>
<keyword evidence="7 13" id="KW-0791">Threonine biosynthesis</keyword>
<dbReference type="Proteomes" id="UP000093281">
    <property type="component" value="Unassembled WGS sequence"/>
</dbReference>
<feature type="active site" description="Proton donor" evidence="11">
    <location>
        <position position="198"/>
    </location>
</feature>
<dbReference type="OrthoDB" id="9808167at2"/>
<dbReference type="GO" id="GO:0009088">
    <property type="term" value="P:threonine biosynthetic process"/>
    <property type="evidence" value="ECO:0007669"/>
    <property type="project" value="UniProtKB-UniPathway"/>
</dbReference>
<dbReference type="UniPathway" id="UPA00050">
    <property type="reaction ID" value="UER00063"/>
</dbReference>
<sequence length="420" mass="45549">MLKVGIIGVGTVGTSVANILRDNKNIITARAGIEIVPTIGVVSNLNKKRDVEIKLTNNIDEVLDDPSIDIIVELMGGIEEPYKIVKKALENGKAVVTANKALLAYHRYELQELAGDSPFEFEAAVAGGIPIINALRDGLSANNIKSIQGIMNGTCNFMLTKMINEGASYDEILKEAQELGYAEANPTFDVGGFDTAHKLLILGSIAYGIDVKPEDILIEGIQNIKQTDIEFAKEFEYNIKLLGIAKKVDNQIELRVHPVLIPLDKMIAKVDGVMNGVSVVGDKVGETMYYGAGAGGNATASAVIANIIDIARKGKGSPMLGFEKQIGIQPTLMPKDEIKTKYYLRLEVADKSGTLAKVAKIFGDNDISIENMMQKSKKEQKANLLLTTHICIEKDILKAINELENSGVVLKKPAMIRIED</sequence>
<reference evidence="17" key="1">
    <citation type="submission" date="2015-05" db="EMBL/GenBank/DDBJ databases">
        <authorList>
            <person name="Rovetto F."/>
            <person name="Cocolin L."/>
            <person name="Illeghems K."/>
            <person name="Van Nieuwerburgh F."/>
            <person name="Houf K."/>
        </authorList>
    </citation>
    <scope>NUCLEOTIDE SEQUENCE [LARGE SCALE GENOMIC DNA]</scope>
    <source>
        <strain evidence="17">DU22</strain>
    </source>
</reference>
<dbReference type="InterPro" id="IPR019811">
    <property type="entry name" value="HDH_CS"/>
</dbReference>
<evidence type="ECO:0000256" key="13">
    <source>
        <dbReference type="RuleBase" id="RU000579"/>
    </source>
</evidence>
<comment type="pathway">
    <text evidence="1 13">Amino-acid biosynthesis; L-threonine biosynthesis; L-threonine from L-aspartate: step 3/5.</text>
</comment>
<evidence type="ECO:0000256" key="9">
    <source>
        <dbReference type="ARBA" id="ARBA00023002"/>
    </source>
</evidence>
<dbReference type="GO" id="GO:0009086">
    <property type="term" value="P:methionine biosynthetic process"/>
    <property type="evidence" value="ECO:0007669"/>
    <property type="project" value="UniProtKB-KW"/>
</dbReference>
<gene>
    <name evidence="16" type="primary">hom</name>
    <name evidence="16" type="ORF">AAX29_00413</name>
</gene>
<evidence type="ECO:0000256" key="11">
    <source>
        <dbReference type="PIRSR" id="PIRSR000098-1"/>
    </source>
</evidence>
<dbReference type="PANTHER" id="PTHR43331:SF1">
    <property type="entry name" value="HOMOSERINE DEHYDROGENASE"/>
    <property type="match status" value="1"/>
</dbReference>
<organism evidence="16 17">
    <name type="scientific">Aliarcobacter thereius</name>
    <dbReference type="NCBI Taxonomy" id="544718"/>
    <lineage>
        <taxon>Bacteria</taxon>
        <taxon>Pseudomonadati</taxon>
        <taxon>Campylobacterota</taxon>
        <taxon>Epsilonproteobacteria</taxon>
        <taxon>Campylobacterales</taxon>
        <taxon>Arcobacteraceae</taxon>
        <taxon>Aliarcobacter</taxon>
    </lineage>
</organism>
<dbReference type="PROSITE" id="PS01042">
    <property type="entry name" value="HOMOSER_DHGENASE"/>
    <property type="match status" value="1"/>
</dbReference>
<proteinExistence type="inferred from homology"/>
<dbReference type="InterPro" id="IPR002912">
    <property type="entry name" value="ACT_dom"/>
</dbReference>
<dbReference type="SUPFAM" id="SSF51735">
    <property type="entry name" value="NAD(P)-binding Rossmann-fold domains"/>
    <property type="match status" value="1"/>
</dbReference>
<dbReference type="Gene3D" id="3.30.70.260">
    <property type="match status" value="1"/>
</dbReference>
<dbReference type="Pfam" id="PF01842">
    <property type="entry name" value="ACT"/>
    <property type="match status" value="1"/>
</dbReference>
<dbReference type="Gene3D" id="3.30.360.10">
    <property type="entry name" value="Dihydrodipicolinate Reductase, domain 2"/>
    <property type="match status" value="1"/>
</dbReference>
<dbReference type="RefSeq" id="WP_066182182.1">
    <property type="nucleotide sequence ID" value="NZ_LCUJ01000001.1"/>
</dbReference>
<comment type="caution">
    <text evidence="16">The sequence shown here is derived from an EMBL/GenBank/DDBJ whole genome shotgun (WGS) entry which is preliminary data.</text>
</comment>
<evidence type="ECO:0000256" key="8">
    <source>
        <dbReference type="ARBA" id="ARBA00022857"/>
    </source>
</evidence>
<dbReference type="SUPFAM" id="SSF55021">
    <property type="entry name" value="ACT-like"/>
    <property type="match status" value="1"/>
</dbReference>
<evidence type="ECO:0000256" key="1">
    <source>
        <dbReference type="ARBA" id="ARBA00005056"/>
    </source>
</evidence>
<dbReference type="InterPro" id="IPR001342">
    <property type="entry name" value="HDH_cat"/>
</dbReference>
<evidence type="ECO:0000313" key="16">
    <source>
        <dbReference type="EMBL" id="OCM00409.1"/>
    </source>
</evidence>
<dbReference type="UniPathway" id="UPA00051">
    <property type="reaction ID" value="UER00465"/>
</dbReference>
<dbReference type="NCBIfam" id="NF004976">
    <property type="entry name" value="PRK06349.1"/>
    <property type="match status" value="1"/>
</dbReference>
<dbReference type="AlphaFoldDB" id="A0A1C0BA00"/>
<feature type="binding site" evidence="12">
    <location>
        <position position="183"/>
    </location>
    <ligand>
        <name>L-homoserine</name>
        <dbReference type="ChEBI" id="CHEBI:57476"/>
    </ligand>
</feature>